<keyword evidence="1" id="KW-0677">Repeat</keyword>
<dbReference type="AlphaFoldDB" id="W9RFN3"/>
<dbReference type="SUPFAM" id="SSF48452">
    <property type="entry name" value="TPR-like"/>
    <property type="match status" value="1"/>
</dbReference>
<evidence type="ECO:0000313" key="5">
    <source>
        <dbReference type="Proteomes" id="UP000030645"/>
    </source>
</evidence>
<dbReference type="Gene3D" id="1.25.40.10">
    <property type="entry name" value="Tetratricopeptide repeat domain"/>
    <property type="match status" value="3"/>
</dbReference>
<dbReference type="InterPro" id="IPR002885">
    <property type="entry name" value="PPR_rpt"/>
</dbReference>
<evidence type="ECO:0000256" key="2">
    <source>
        <dbReference type="PROSITE-ProRule" id="PRU00708"/>
    </source>
</evidence>
<evidence type="ECO:0000313" key="4">
    <source>
        <dbReference type="EMBL" id="EXB75169.1"/>
    </source>
</evidence>
<dbReference type="NCBIfam" id="TIGR00756">
    <property type="entry name" value="PPR"/>
    <property type="match status" value="5"/>
</dbReference>
<dbReference type="InterPro" id="IPR044645">
    <property type="entry name" value="DG1/EMB2279-like"/>
</dbReference>
<dbReference type="PANTHER" id="PTHR46935:SF1">
    <property type="entry name" value="OS01G0674700 PROTEIN"/>
    <property type="match status" value="1"/>
</dbReference>
<feature type="repeat" description="PPR" evidence="2">
    <location>
        <begin position="481"/>
        <end position="515"/>
    </location>
</feature>
<dbReference type="Pfam" id="PF13812">
    <property type="entry name" value="PPR_3"/>
    <property type="match status" value="1"/>
</dbReference>
<dbReference type="EMBL" id="KE344673">
    <property type="protein sequence ID" value="EXB75169.1"/>
    <property type="molecule type" value="Genomic_DNA"/>
</dbReference>
<feature type="compositionally biased region" description="Basic and acidic residues" evidence="3">
    <location>
        <begin position="215"/>
        <end position="225"/>
    </location>
</feature>
<reference evidence="5" key="1">
    <citation type="submission" date="2013-01" db="EMBL/GenBank/DDBJ databases">
        <title>Draft Genome Sequence of a Mulberry Tree, Morus notabilis C.K. Schneid.</title>
        <authorList>
            <person name="He N."/>
            <person name="Zhao S."/>
        </authorList>
    </citation>
    <scope>NUCLEOTIDE SEQUENCE</scope>
</reference>
<gene>
    <name evidence="4" type="ORF">L484_025948</name>
</gene>
<sequence>MAGMIATNGKLGVSSFHGNGVFASKCRQTSFSSCGFSLIRRPNFGIGLNVKNRRRNCGTVTRAGSNGGSDSKLVGGSLLEKEFEFKPSFDDYLKVMESVRTVRDKKQKSTHNLRETFLSEGNEESVRLGKSEERLDRGKALDFVDKDESFKSRDGVKKKESQRKKITELKGRFEGTENNWTGRGKRKPVRSLTGRKWSKQQTREEDAEANNYNIDMRREHEDKANSSRVLGNKRSDDSIWNDGSMAKAGVREETGVVNNKWRERNRIQDNKVIDKDIVPKHGRINRRTEVDDKSLREERAAFRNFDDYNDILGKPRLPRMEMDERIQKLAMSLNGADVDMPEWMFSKMMRSARIIFTDHSISRVIQILGKFGNWRRVVQVIEWLQIRERFKSHKLRYIYTTALNVLGKARRPVEALNVFNAMLQHMSSYPDLVAYHSIAVTLGQAGYMKELFDVIDTMRSPPKKKFKTGALGKWDPRVEPDIIMYNAVLNACVQRKQWEGAFWVLQQLKEKALNPSVTTYGLVMEVMLVCGKYNLVHDFFRKVQKSSIPNALTYRVLLNTLSKEGKLDEAVLAVQNMEKRGIVGSAALYYDLARCLCSAGRCQEALMQIDKICKVASKPLVVTYTGLIQACLDSGNIEDGAYIFNHMKDFCSRNLVTCNIMLKGYLKHGKFKEAKELFEKMLQDASLIKSKADHKALVAPDIYTFNTMFDACITEKKWDDFEYAYKKMLHHGYHFNAKRHLQMILNASRVGKGELLDITWNHLVEADRIPPSSLIKEKFCMKLEKEDYIAALSCICNQNLSESREFSKKAWSKLLDENSERFRKGTLVRLIREIDNIIARSDQPDSVLVNLLVSCKELSRTCVVADVELTETFTTLQTDPASKL</sequence>
<evidence type="ECO:0000256" key="1">
    <source>
        <dbReference type="ARBA" id="ARBA00022737"/>
    </source>
</evidence>
<dbReference type="Proteomes" id="UP000030645">
    <property type="component" value="Unassembled WGS sequence"/>
</dbReference>
<evidence type="ECO:0008006" key="6">
    <source>
        <dbReference type="Google" id="ProtNLM"/>
    </source>
</evidence>
<accession>W9RFN3</accession>
<evidence type="ECO:0000256" key="3">
    <source>
        <dbReference type="SAM" id="MobiDB-lite"/>
    </source>
</evidence>
<dbReference type="eggNOG" id="KOG4197">
    <property type="taxonomic scope" value="Eukaryota"/>
</dbReference>
<dbReference type="Pfam" id="PF01535">
    <property type="entry name" value="PPR"/>
    <property type="match status" value="5"/>
</dbReference>
<protein>
    <recommendedName>
        <fullName evidence="6">Pentatricopeptide repeat-containing protein</fullName>
    </recommendedName>
</protein>
<feature type="repeat" description="PPR" evidence="2">
    <location>
        <begin position="701"/>
        <end position="735"/>
    </location>
</feature>
<feature type="repeat" description="PPR" evidence="2">
    <location>
        <begin position="654"/>
        <end position="684"/>
    </location>
</feature>
<dbReference type="InterPro" id="IPR011990">
    <property type="entry name" value="TPR-like_helical_dom_sf"/>
</dbReference>
<feature type="region of interest" description="Disordered" evidence="3">
    <location>
        <begin position="175"/>
        <end position="242"/>
    </location>
</feature>
<name>W9RFN3_9ROSA</name>
<keyword evidence="5" id="KW-1185">Reference proteome</keyword>
<dbReference type="GO" id="GO:0009507">
    <property type="term" value="C:chloroplast"/>
    <property type="evidence" value="ECO:0007669"/>
    <property type="project" value="TreeGrafter"/>
</dbReference>
<dbReference type="OrthoDB" id="1909155at2759"/>
<dbReference type="KEGG" id="mnt:21408624"/>
<dbReference type="PROSITE" id="PS51375">
    <property type="entry name" value="PPR"/>
    <property type="match status" value="4"/>
</dbReference>
<proteinExistence type="predicted"/>
<dbReference type="STRING" id="981085.W9RFN3"/>
<dbReference type="PANTHER" id="PTHR46935">
    <property type="entry name" value="OS01G0674700 PROTEIN"/>
    <property type="match status" value="1"/>
</dbReference>
<organism evidence="4 5">
    <name type="scientific">Morus notabilis</name>
    <dbReference type="NCBI Taxonomy" id="981085"/>
    <lineage>
        <taxon>Eukaryota</taxon>
        <taxon>Viridiplantae</taxon>
        <taxon>Streptophyta</taxon>
        <taxon>Embryophyta</taxon>
        <taxon>Tracheophyta</taxon>
        <taxon>Spermatophyta</taxon>
        <taxon>Magnoliopsida</taxon>
        <taxon>eudicotyledons</taxon>
        <taxon>Gunneridae</taxon>
        <taxon>Pentapetalae</taxon>
        <taxon>rosids</taxon>
        <taxon>fabids</taxon>
        <taxon>Rosales</taxon>
        <taxon>Moraceae</taxon>
        <taxon>Moreae</taxon>
        <taxon>Morus</taxon>
    </lineage>
</organism>
<dbReference type="GO" id="GO:0009658">
    <property type="term" value="P:chloroplast organization"/>
    <property type="evidence" value="ECO:0007669"/>
    <property type="project" value="InterPro"/>
</dbReference>
<dbReference type="FunFam" id="1.25.40.10:FF:000363">
    <property type="entry name" value="Pentatricopeptide repeat-containing protein"/>
    <property type="match status" value="1"/>
</dbReference>
<feature type="repeat" description="PPR" evidence="2">
    <location>
        <begin position="550"/>
        <end position="584"/>
    </location>
</feature>